<keyword evidence="5" id="KW-1133">Transmembrane helix</keyword>
<dbReference type="GO" id="GO:0005634">
    <property type="term" value="C:nucleus"/>
    <property type="evidence" value="ECO:0007669"/>
    <property type="project" value="UniProtKB-SubCell"/>
</dbReference>
<sequence>MKCLAADDFLWQHNLQTLQCLVLLIYAINHAQGPAWSLLGTTLSIAVAIGCHVDPALLNVTFVEAEERRRAWAGLMMLYTIQNTCLGSIAPFEITNNVQLPMDMEDDEIMSRSLPLDDLTIVDPYSDDRPPTKMSYVLFKFRLYRLASDICCLTSSQTMPQLDQIRNLNDRIGAEKRAQIRRFHRHPDLPIYQRAHSFILDNYTNHLMLLLHRSFLTTNDSVDPEIISTGYERCEQAAYAVLSNYENLHARQEFRSYSWYTHGIGAFHAFFAMSTLLVMLGQTKRTAASKQVIVQAVQSCLGKIQEATPFSEICNRAYSILSPLVTGNICQSDTSPGEASATPASTGSKDASVQFMAMNAGEECEIFDPNAWPLAEGLEQMISKIPCEQWLSSAGFPWADALHL</sequence>
<protein>
    <recommendedName>
        <fullName evidence="6">Xylanolytic transcriptional activator regulatory domain-containing protein</fullName>
    </recommendedName>
</protein>
<dbReference type="GO" id="GO:0003677">
    <property type="term" value="F:DNA binding"/>
    <property type="evidence" value="ECO:0007669"/>
    <property type="project" value="InterPro"/>
</dbReference>
<evidence type="ECO:0000256" key="1">
    <source>
        <dbReference type="ARBA" id="ARBA00004123"/>
    </source>
</evidence>
<evidence type="ECO:0000256" key="4">
    <source>
        <dbReference type="ARBA" id="ARBA00023242"/>
    </source>
</evidence>
<keyword evidence="3" id="KW-0804">Transcription</keyword>
<keyword evidence="5" id="KW-0812">Transmembrane</keyword>
<dbReference type="GO" id="GO:0008270">
    <property type="term" value="F:zinc ion binding"/>
    <property type="evidence" value="ECO:0007669"/>
    <property type="project" value="InterPro"/>
</dbReference>
<feature type="domain" description="Xylanolytic transcriptional activator regulatory" evidence="6">
    <location>
        <begin position="13"/>
        <end position="162"/>
    </location>
</feature>
<evidence type="ECO:0000313" key="7">
    <source>
        <dbReference type="EMBL" id="KAJ5198635.1"/>
    </source>
</evidence>
<evidence type="ECO:0000256" key="3">
    <source>
        <dbReference type="ARBA" id="ARBA00023163"/>
    </source>
</evidence>
<keyword evidence="2" id="KW-0805">Transcription regulation</keyword>
<keyword evidence="8" id="KW-1185">Reference proteome</keyword>
<dbReference type="AlphaFoldDB" id="A0A9W9JKH1"/>
<keyword evidence="4" id="KW-0539">Nucleus</keyword>
<comment type="caution">
    <text evidence="7">The sequence shown here is derived from an EMBL/GenBank/DDBJ whole genome shotgun (WGS) entry which is preliminary data.</text>
</comment>
<dbReference type="CDD" id="cd12148">
    <property type="entry name" value="fungal_TF_MHR"/>
    <property type="match status" value="1"/>
</dbReference>
<evidence type="ECO:0000313" key="8">
    <source>
        <dbReference type="Proteomes" id="UP001150904"/>
    </source>
</evidence>
<dbReference type="GO" id="GO:0006351">
    <property type="term" value="P:DNA-templated transcription"/>
    <property type="evidence" value="ECO:0007669"/>
    <property type="project" value="InterPro"/>
</dbReference>
<evidence type="ECO:0000256" key="2">
    <source>
        <dbReference type="ARBA" id="ARBA00023015"/>
    </source>
</evidence>
<keyword evidence="5" id="KW-0472">Membrane</keyword>
<dbReference type="Pfam" id="PF04082">
    <property type="entry name" value="Fungal_trans"/>
    <property type="match status" value="1"/>
</dbReference>
<dbReference type="EMBL" id="JAPQKR010000014">
    <property type="protein sequence ID" value="KAJ5198635.1"/>
    <property type="molecule type" value="Genomic_DNA"/>
</dbReference>
<dbReference type="PANTHER" id="PTHR31001">
    <property type="entry name" value="UNCHARACTERIZED TRANSCRIPTIONAL REGULATORY PROTEIN"/>
    <property type="match status" value="1"/>
</dbReference>
<reference evidence="7" key="2">
    <citation type="journal article" date="2023" name="IMA Fungus">
        <title>Comparative genomic study of the Penicillium genus elucidates a diverse pangenome and 15 lateral gene transfer events.</title>
        <authorList>
            <person name="Petersen C."/>
            <person name="Sorensen T."/>
            <person name="Nielsen M.R."/>
            <person name="Sondergaard T.E."/>
            <person name="Sorensen J.L."/>
            <person name="Fitzpatrick D.A."/>
            <person name="Frisvad J.C."/>
            <person name="Nielsen K.L."/>
        </authorList>
    </citation>
    <scope>NUCLEOTIDE SEQUENCE</scope>
    <source>
        <strain evidence="7">IBT 15544</strain>
    </source>
</reference>
<dbReference type="InterPro" id="IPR007219">
    <property type="entry name" value="XnlR_reg_dom"/>
</dbReference>
<dbReference type="GeneID" id="83182115"/>
<dbReference type="Proteomes" id="UP001150904">
    <property type="component" value="Unassembled WGS sequence"/>
</dbReference>
<dbReference type="OrthoDB" id="2406834at2759"/>
<dbReference type="InterPro" id="IPR050613">
    <property type="entry name" value="Sec_Metabolite_Reg"/>
</dbReference>
<accession>A0A9W9JKH1</accession>
<organism evidence="7 8">
    <name type="scientific">Penicillium cinerascens</name>
    <dbReference type="NCBI Taxonomy" id="70096"/>
    <lineage>
        <taxon>Eukaryota</taxon>
        <taxon>Fungi</taxon>
        <taxon>Dikarya</taxon>
        <taxon>Ascomycota</taxon>
        <taxon>Pezizomycotina</taxon>
        <taxon>Eurotiomycetes</taxon>
        <taxon>Eurotiomycetidae</taxon>
        <taxon>Eurotiales</taxon>
        <taxon>Aspergillaceae</taxon>
        <taxon>Penicillium</taxon>
    </lineage>
</organism>
<evidence type="ECO:0000256" key="5">
    <source>
        <dbReference type="SAM" id="Phobius"/>
    </source>
</evidence>
<gene>
    <name evidence="7" type="ORF">N7498_007752</name>
</gene>
<dbReference type="RefSeq" id="XP_058307063.1">
    <property type="nucleotide sequence ID" value="XM_058454814.1"/>
</dbReference>
<reference evidence="7" key="1">
    <citation type="submission" date="2022-12" db="EMBL/GenBank/DDBJ databases">
        <authorList>
            <person name="Petersen C."/>
        </authorList>
    </citation>
    <scope>NUCLEOTIDE SEQUENCE</scope>
    <source>
        <strain evidence="7">IBT 15544</strain>
    </source>
</reference>
<name>A0A9W9JKH1_9EURO</name>
<feature type="transmembrane region" description="Helical" evidence="5">
    <location>
        <begin position="259"/>
        <end position="280"/>
    </location>
</feature>
<evidence type="ECO:0000259" key="6">
    <source>
        <dbReference type="Pfam" id="PF04082"/>
    </source>
</evidence>
<dbReference type="PANTHER" id="PTHR31001:SF40">
    <property type="entry name" value="ZN(II)2CYS6 TRANSCRIPTION FACTOR (EUROFUNG)"/>
    <property type="match status" value="1"/>
</dbReference>
<comment type="subcellular location">
    <subcellularLocation>
        <location evidence="1">Nucleus</location>
    </subcellularLocation>
</comment>
<proteinExistence type="predicted"/>